<keyword evidence="3" id="KW-1185">Reference proteome</keyword>
<accession>A0AAW1FMI4</accession>
<evidence type="ECO:0000313" key="2">
    <source>
        <dbReference type="EMBL" id="KAK9535413.1"/>
    </source>
</evidence>
<proteinExistence type="predicted"/>
<dbReference type="AlphaFoldDB" id="A0AAW1FMI4"/>
<comment type="caution">
    <text evidence="2">The sequence shown here is derived from an EMBL/GenBank/DDBJ whole genome shotgun (WGS) entry which is preliminary data.</text>
</comment>
<dbReference type="EMBL" id="JBCEZU010000056">
    <property type="protein sequence ID" value="KAK9535413.1"/>
    <property type="molecule type" value="Genomic_DNA"/>
</dbReference>
<protein>
    <recommendedName>
        <fullName evidence="4">Transmembrane protein</fullName>
    </recommendedName>
</protein>
<evidence type="ECO:0000313" key="3">
    <source>
        <dbReference type="Proteomes" id="UP001488805"/>
    </source>
</evidence>
<evidence type="ECO:0000256" key="1">
    <source>
        <dbReference type="SAM" id="MobiDB-lite"/>
    </source>
</evidence>
<feature type="compositionally biased region" description="Basic and acidic residues" evidence="1">
    <location>
        <begin position="36"/>
        <end position="45"/>
    </location>
</feature>
<sequence length="76" mass="8521">MPIYTGIAAAAAVGATGVNAFKDFRPFREREVVREDKRKWEESERGGGGGREQVRERNGEMSCDGVRMEEEKEGDE</sequence>
<name>A0AAW1FMI4_ZOAVI</name>
<dbReference type="Proteomes" id="UP001488805">
    <property type="component" value="Unassembled WGS sequence"/>
</dbReference>
<organism evidence="2 3">
    <name type="scientific">Zoarces viviparus</name>
    <name type="common">Viviparous eelpout</name>
    <name type="synonym">Blennius viviparus</name>
    <dbReference type="NCBI Taxonomy" id="48416"/>
    <lineage>
        <taxon>Eukaryota</taxon>
        <taxon>Metazoa</taxon>
        <taxon>Chordata</taxon>
        <taxon>Craniata</taxon>
        <taxon>Vertebrata</taxon>
        <taxon>Euteleostomi</taxon>
        <taxon>Actinopterygii</taxon>
        <taxon>Neopterygii</taxon>
        <taxon>Teleostei</taxon>
        <taxon>Neoteleostei</taxon>
        <taxon>Acanthomorphata</taxon>
        <taxon>Eupercaria</taxon>
        <taxon>Perciformes</taxon>
        <taxon>Cottioidei</taxon>
        <taxon>Zoarcales</taxon>
        <taxon>Zoarcidae</taxon>
        <taxon>Zoarcinae</taxon>
        <taxon>Zoarces</taxon>
    </lineage>
</organism>
<reference evidence="2 3" key="1">
    <citation type="journal article" date="2024" name="Genome Biol. Evol.">
        <title>Chromosome-level genome assembly of the viviparous eelpout Zoarces viviparus.</title>
        <authorList>
            <person name="Fuhrmann N."/>
            <person name="Brasseur M.V."/>
            <person name="Bakowski C.E."/>
            <person name="Podsiadlowski L."/>
            <person name="Prost S."/>
            <person name="Krehenwinkel H."/>
            <person name="Mayer C."/>
        </authorList>
    </citation>
    <scope>NUCLEOTIDE SEQUENCE [LARGE SCALE GENOMIC DNA]</scope>
    <source>
        <strain evidence="2">NO-MEL_2022_Ind0_liver</strain>
    </source>
</reference>
<feature type="region of interest" description="Disordered" evidence="1">
    <location>
        <begin position="36"/>
        <end position="76"/>
    </location>
</feature>
<gene>
    <name evidence="2" type="ORF">VZT92_007796</name>
</gene>
<evidence type="ECO:0008006" key="4">
    <source>
        <dbReference type="Google" id="ProtNLM"/>
    </source>
</evidence>